<keyword evidence="3" id="KW-1185">Reference proteome</keyword>
<reference evidence="2" key="1">
    <citation type="submission" date="2021-03" db="EMBL/GenBank/DDBJ databases">
        <authorList>
            <person name="Tran Van P."/>
        </authorList>
    </citation>
    <scope>NUCLEOTIDE SEQUENCE</scope>
</reference>
<feature type="compositionally biased region" description="Polar residues" evidence="1">
    <location>
        <begin position="11"/>
        <end position="22"/>
    </location>
</feature>
<accession>A0ABN7P115</accession>
<proteinExistence type="predicted"/>
<evidence type="ECO:0000256" key="1">
    <source>
        <dbReference type="SAM" id="MobiDB-lite"/>
    </source>
</evidence>
<evidence type="ECO:0008006" key="4">
    <source>
        <dbReference type="Google" id="ProtNLM"/>
    </source>
</evidence>
<evidence type="ECO:0000313" key="3">
    <source>
        <dbReference type="Proteomes" id="UP001153148"/>
    </source>
</evidence>
<comment type="caution">
    <text evidence="2">The sequence shown here is derived from an EMBL/GenBank/DDBJ whole genome shotgun (WGS) entry which is preliminary data.</text>
</comment>
<feature type="compositionally biased region" description="Polar residues" evidence="1">
    <location>
        <begin position="58"/>
        <end position="70"/>
    </location>
</feature>
<dbReference type="EMBL" id="CAJPIN010015977">
    <property type="protein sequence ID" value="CAG2061467.1"/>
    <property type="molecule type" value="Genomic_DNA"/>
</dbReference>
<dbReference type="Proteomes" id="UP001153148">
    <property type="component" value="Unassembled WGS sequence"/>
</dbReference>
<evidence type="ECO:0000313" key="2">
    <source>
        <dbReference type="EMBL" id="CAG2061467.1"/>
    </source>
</evidence>
<gene>
    <name evidence="2" type="ORF">TPAB3V08_LOCUS8421</name>
</gene>
<feature type="non-terminal residue" evidence="2">
    <location>
        <position position="1"/>
    </location>
</feature>
<sequence>LGRLGSLHSPVGTTKSPPTESVGTGYSVSFVPLFSLLANFLPKMLARFNGFSGLQPPGSRSETTAASIRTATPGPLLQPDKAPKATPEERTVVENDYIQVKGSICSPLHLGQWRDLSNCRQYYVCELSAHASEMCRPGFTRHEMSRQSNNIDDEEVTKGLKIEALSNSCVSMIVYKCPRRFVYNDVSESCEPGQSQLCQT</sequence>
<organism evidence="2 3">
    <name type="scientific">Timema podura</name>
    <name type="common">Walking stick</name>
    <dbReference type="NCBI Taxonomy" id="61482"/>
    <lineage>
        <taxon>Eukaryota</taxon>
        <taxon>Metazoa</taxon>
        <taxon>Ecdysozoa</taxon>
        <taxon>Arthropoda</taxon>
        <taxon>Hexapoda</taxon>
        <taxon>Insecta</taxon>
        <taxon>Pterygota</taxon>
        <taxon>Neoptera</taxon>
        <taxon>Polyneoptera</taxon>
        <taxon>Phasmatodea</taxon>
        <taxon>Timematodea</taxon>
        <taxon>Timematoidea</taxon>
        <taxon>Timematidae</taxon>
        <taxon>Timema</taxon>
    </lineage>
</organism>
<feature type="region of interest" description="Disordered" evidence="1">
    <location>
        <begin position="53"/>
        <end position="88"/>
    </location>
</feature>
<name>A0ABN7P115_TIMPD</name>
<protein>
    <recommendedName>
        <fullName evidence="4">Chitin-binding type-2 domain-containing protein</fullName>
    </recommendedName>
</protein>
<feature type="region of interest" description="Disordered" evidence="1">
    <location>
        <begin position="1"/>
        <end position="22"/>
    </location>
</feature>